<dbReference type="GO" id="GO:0140098">
    <property type="term" value="F:catalytic activity, acting on RNA"/>
    <property type="evidence" value="ECO:0007669"/>
    <property type="project" value="UniProtKB-ARBA"/>
</dbReference>
<dbReference type="GO" id="GO:0000455">
    <property type="term" value="P:enzyme-directed rRNA pseudouridine synthesis"/>
    <property type="evidence" value="ECO:0007669"/>
    <property type="project" value="TreeGrafter"/>
</dbReference>
<dbReference type="AlphaFoldDB" id="A0A5J5L2Z3"/>
<proteinExistence type="predicted"/>
<evidence type="ECO:0000259" key="4">
    <source>
        <dbReference type="Pfam" id="PF00849"/>
    </source>
</evidence>
<dbReference type="GO" id="GO:0009982">
    <property type="term" value="F:pseudouridine synthase activity"/>
    <property type="evidence" value="ECO:0007669"/>
    <property type="project" value="InterPro"/>
</dbReference>
<comment type="catalytic activity">
    <reaction evidence="1">
        <text>a uridine in RNA = a pseudouridine in RNA</text>
        <dbReference type="Rhea" id="RHEA:48348"/>
        <dbReference type="Rhea" id="RHEA-COMP:12068"/>
        <dbReference type="Rhea" id="RHEA-COMP:12069"/>
        <dbReference type="ChEBI" id="CHEBI:65314"/>
        <dbReference type="ChEBI" id="CHEBI:65315"/>
    </reaction>
</comment>
<keyword evidence="6" id="KW-1185">Reference proteome</keyword>
<gene>
    <name evidence="5" type="ORF">FCK90_03245</name>
</gene>
<dbReference type="Gene3D" id="3.30.2350.10">
    <property type="entry name" value="Pseudouridine synthase"/>
    <property type="match status" value="1"/>
</dbReference>
<evidence type="ECO:0000256" key="2">
    <source>
        <dbReference type="ARBA" id="ARBA00031870"/>
    </source>
</evidence>
<dbReference type="OrthoDB" id="9807829at2"/>
<evidence type="ECO:0000256" key="3">
    <source>
        <dbReference type="ARBA" id="ARBA00033164"/>
    </source>
</evidence>
<dbReference type="EMBL" id="SZWF01000002">
    <property type="protein sequence ID" value="KAA9395456.1"/>
    <property type="molecule type" value="Genomic_DNA"/>
</dbReference>
<dbReference type="InterPro" id="IPR006145">
    <property type="entry name" value="PsdUridine_synth_RsuA/RluA"/>
</dbReference>
<dbReference type="InterPro" id="IPR020103">
    <property type="entry name" value="PsdUridine_synth_cat_dom_sf"/>
</dbReference>
<comment type="caution">
    <text evidence="5">The sequence shown here is derived from an EMBL/GenBank/DDBJ whole genome shotgun (WGS) entry which is preliminary data.</text>
</comment>
<organism evidence="5 6">
    <name type="scientific">Kocuria coralli</name>
    <dbReference type="NCBI Taxonomy" id="1461025"/>
    <lineage>
        <taxon>Bacteria</taxon>
        <taxon>Bacillati</taxon>
        <taxon>Actinomycetota</taxon>
        <taxon>Actinomycetes</taxon>
        <taxon>Micrococcales</taxon>
        <taxon>Micrococcaceae</taxon>
        <taxon>Kocuria</taxon>
    </lineage>
</organism>
<reference evidence="5 6" key="1">
    <citation type="submission" date="2019-05" db="EMBL/GenBank/DDBJ databases">
        <title>Kocuria coralli sp. nov., a novel actinobacterium isolated from coral reef seawater.</title>
        <authorList>
            <person name="Li J."/>
        </authorList>
    </citation>
    <scope>NUCLEOTIDE SEQUENCE [LARGE SCALE GENOMIC DNA]</scope>
    <source>
        <strain evidence="5 6">SCSIO 13007</strain>
    </source>
</reference>
<sequence length="282" mass="31579">MRRFPRSAGEAAELFRGDGVVYDDGAPALPADPCRGGAIWYHRPLPDEPELPHDLPVLYEDPWLLVVDKPHGLPTTPRGRFVAQTALTILRHRREEQDLAPAHRLDRDTAGTLLLTRDPAVRGAVQRQFQARRTTKTYEAVVALPSPETLQRLPPSRESRIEKTRGRLQAGEIDGPVNAVTRIEPLEPRPWTDADGLWGALRLTPLTGQTHQLRVHLDALGVPIRWDPLYPVARERDPGDLSRPLQLLARSLGIRHPVTGEPLEFTSGRTLATLWEPHRPST</sequence>
<dbReference type="PANTHER" id="PTHR21600:SF84">
    <property type="entry name" value="PSEUDOURIDINE SYNTHASE RSUA_RLUA-LIKE DOMAIN-CONTAINING PROTEIN"/>
    <property type="match status" value="1"/>
</dbReference>
<name>A0A5J5L2Z3_9MICC</name>
<protein>
    <recommendedName>
        <fullName evidence="2">RNA pseudouridylate synthase</fullName>
    </recommendedName>
    <alternativeName>
        <fullName evidence="3">RNA-uridine isomerase</fullName>
    </alternativeName>
</protein>
<dbReference type="Proteomes" id="UP000325957">
    <property type="component" value="Unassembled WGS sequence"/>
</dbReference>
<dbReference type="Pfam" id="PF00849">
    <property type="entry name" value="PseudoU_synth_2"/>
    <property type="match status" value="1"/>
</dbReference>
<dbReference type="PANTHER" id="PTHR21600">
    <property type="entry name" value="MITOCHONDRIAL RNA PSEUDOURIDINE SYNTHASE"/>
    <property type="match status" value="1"/>
</dbReference>
<dbReference type="InterPro" id="IPR050188">
    <property type="entry name" value="RluA_PseudoU_synthase"/>
</dbReference>
<evidence type="ECO:0000313" key="5">
    <source>
        <dbReference type="EMBL" id="KAA9395456.1"/>
    </source>
</evidence>
<dbReference type="GO" id="GO:0003723">
    <property type="term" value="F:RNA binding"/>
    <property type="evidence" value="ECO:0007669"/>
    <property type="project" value="InterPro"/>
</dbReference>
<dbReference type="SUPFAM" id="SSF55120">
    <property type="entry name" value="Pseudouridine synthase"/>
    <property type="match status" value="1"/>
</dbReference>
<accession>A0A5J5L2Z3</accession>
<feature type="domain" description="Pseudouridine synthase RsuA/RluA-like" evidence="4">
    <location>
        <begin position="64"/>
        <end position="218"/>
    </location>
</feature>
<evidence type="ECO:0000313" key="6">
    <source>
        <dbReference type="Proteomes" id="UP000325957"/>
    </source>
</evidence>
<evidence type="ECO:0000256" key="1">
    <source>
        <dbReference type="ARBA" id="ARBA00000073"/>
    </source>
</evidence>